<keyword evidence="1" id="KW-0175">Coiled coil</keyword>
<reference evidence="3" key="1">
    <citation type="submission" date="2021-11" db="EMBL/GenBank/DDBJ databases">
        <title>Description of a new species Pelosinus isolated from the bottom sediments of Lake Baikal.</title>
        <authorList>
            <person name="Zakharyuk A."/>
        </authorList>
    </citation>
    <scope>NUCLEOTIDE SEQUENCE</scope>
    <source>
        <strain evidence="3">Bkl1</strain>
    </source>
</reference>
<sequence length="235" mass="25539">MKKKSVLALTLGLGLAAGSFTIGTSTIVHANQKPAGIQNMQTDHEKSMQDRPIPQEILTLLQIDEQTFKQEQSSGKSLAQIAAAHNVPRQAVVDLVVKDMNQQIDKGLAEKRITVVQANEMKANAVEQAQKVVDGQPIGTPIPQEILTLLQIDEQTFEQEQSSGKSLAQIAAAHNVSRQAVVDLVVKDMNQQIDKGLAEKRITVAQANEMKANAVEEAQKVVDKKMVGQPANPQR</sequence>
<dbReference type="RefSeq" id="WP_229536242.1">
    <property type="nucleotide sequence ID" value="NZ_JAJHJB010000029.1"/>
</dbReference>
<dbReference type="EMBL" id="JAJHJB010000029">
    <property type="protein sequence ID" value="MCC5467223.1"/>
    <property type="molecule type" value="Genomic_DNA"/>
</dbReference>
<keyword evidence="4" id="KW-1185">Reference proteome</keyword>
<evidence type="ECO:0000313" key="3">
    <source>
        <dbReference type="EMBL" id="MCC5467223.1"/>
    </source>
</evidence>
<feature type="signal peptide" evidence="2">
    <location>
        <begin position="1"/>
        <end position="30"/>
    </location>
</feature>
<keyword evidence="2" id="KW-0732">Signal</keyword>
<dbReference type="Proteomes" id="UP001165492">
    <property type="component" value="Unassembled WGS sequence"/>
</dbReference>
<gene>
    <name evidence="3" type="ORF">LMF89_17960</name>
</gene>
<feature type="coiled-coil region" evidence="1">
    <location>
        <begin position="197"/>
        <end position="224"/>
    </location>
</feature>
<evidence type="ECO:0000256" key="1">
    <source>
        <dbReference type="SAM" id="Coils"/>
    </source>
</evidence>
<proteinExistence type="predicted"/>
<comment type="caution">
    <text evidence="3">The sequence shown here is derived from an EMBL/GenBank/DDBJ whole genome shotgun (WGS) entry which is preliminary data.</text>
</comment>
<evidence type="ECO:0000313" key="4">
    <source>
        <dbReference type="Proteomes" id="UP001165492"/>
    </source>
</evidence>
<organism evidence="3 4">
    <name type="scientific">Pelosinus baikalensis</name>
    <dbReference type="NCBI Taxonomy" id="2892015"/>
    <lineage>
        <taxon>Bacteria</taxon>
        <taxon>Bacillati</taxon>
        <taxon>Bacillota</taxon>
        <taxon>Negativicutes</taxon>
        <taxon>Selenomonadales</taxon>
        <taxon>Sporomusaceae</taxon>
        <taxon>Pelosinus</taxon>
    </lineage>
</organism>
<name>A0ABS8HVN1_9FIRM</name>
<accession>A0ABS8HVN1</accession>
<evidence type="ECO:0000256" key="2">
    <source>
        <dbReference type="SAM" id="SignalP"/>
    </source>
</evidence>
<protein>
    <submittedName>
        <fullName evidence="3">Uncharacterized protein</fullName>
    </submittedName>
</protein>
<feature type="chain" id="PRO_5045758351" evidence="2">
    <location>
        <begin position="31"/>
        <end position="235"/>
    </location>
</feature>